<comment type="caution">
    <text evidence="9">The sequence shown here is derived from an EMBL/GenBank/DDBJ whole genome shotgun (WGS) entry which is preliminary data.</text>
</comment>
<dbReference type="InterPro" id="IPR003856">
    <property type="entry name" value="LPS_length_determ_N"/>
</dbReference>
<evidence type="ECO:0000259" key="8">
    <source>
        <dbReference type="Pfam" id="PF02706"/>
    </source>
</evidence>
<dbReference type="PANTHER" id="PTHR32309:SF13">
    <property type="entry name" value="FERRIC ENTEROBACTIN TRANSPORT PROTEIN FEPE"/>
    <property type="match status" value="1"/>
</dbReference>
<gene>
    <name evidence="9" type="ORF">A3F54_05630</name>
</gene>
<feature type="compositionally biased region" description="Polar residues" evidence="6">
    <location>
        <begin position="268"/>
        <end position="283"/>
    </location>
</feature>
<evidence type="ECO:0000256" key="2">
    <source>
        <dbReference type="ARBA" id="ARBA00022475"/>
    </source>
</evidence>
<evidence type="ECO:0000256" key="6">
    <source>
        <dbReference type="SAM" id="MobiDB-lite"/>
    </source>
</evidence>
<evidence type="ECO:0000256" key="7">
    <source>
        <dbReference type="SAM" id="Phobius"/>
    </source>
</evidence>
<protein>
    <recommendedName>
        <fullName evidence="8">Polysaccharide chain length determinant N-terminal domain-containing protein</fullName>
    </recommendedName>
</protein>
<keyword evidence="3 7" id="KW-0812">Transmembrane</keyword>
<evidence type="ECO:0000256" key="1">
    <source>
        <dbReference type="ARBA" id="ARBA00004651"/>
    </source>
</evidence>
<dbReference type="Proteomes" id="UP000176952">
    <property type="component" value="Unassembled WGS sequence"/>
</dbReference>
<evidence type="ECO:0000256" key="4">
    <source>
        <dbReference type="ARBA" id="ARBA00022989"/>
    </source>
</evidence>
<feature type="transmembrane region" description="Helical" evidence="7">
    <location>
        <begin position="180"/>
        <end position="204"/>
    </location>
</feature>
<dbReference type="EMBL" id="MHKD01000013">
    <property type="protein sequence ID" value="OGY84558.1"/>
    <property type="molecule type" value="Genomic_DNA"/>
</dbReference>
<dbReference type="GO" id="GO:0004713">
    <property type="term" value="F:protein tyrosine kinase activity"/>
    <property type="evidence" value="ECO:0007669"/>
    <property type="project" value="TreeGrafter"/>
</dbReference>
<dbReference type="PANTHER" id="PTHR32309">
    <property type="entry name" value="TYROSINE-PROTEIN KINASE"/>
    <property type="match status" value="1"/>
</dbReference>
<feature type="transmembrane region" description="Helical" evidence="7">
    <location>
        <begin position="15"/>
        <end position="35"/>
    </location>
</feature>
<feature type="domain" description="Polysaccharide chain length determinant N-terminal" evidence="8">
    <location>
        <begin position="4"/>
        <end position="87"/>
    </location>
</feature>
<evidence type="ECO:0000313" key="9">
    <source>
        <dbReference type="EMBL" id="OGY84558.1"/>
    </source>
</evidence>
<dbReference type="AlphaFoldDB" id="A0A1G2B5T3"/>
<keyword evidence="5 7" id="KW-0472">Membrane</keyword>
<evidence type="ECO:0000256" key="3">
    <source>
        <dbReference type="ARBA" id="ARBA00022692"/>
    </source>
</evidence>
<proteinExistence type="predicted"/>
<dbReference type="STRING" id="1798542.A3F54_05630"/>
<evidence type="ECO:0000313" key="10">
    <source>
        <dbReference type="Proteomes" id="UP000176952"/>
    </source>
</evidence>
<name>A0A1G2B5T3_9BACT</name>
<evidence type="ECO:0000256" key="5">
    <source>
        <dbReference type="ARBA" id="ARBA00023136"/>
    </source>
</evidence>
<sequence length="303" mass="33630">MTQFRRITDIIADHWKMVILLMILFIGGSLGLTFIHPFEYQSSARILVVPVQEETYDPFTAEKASERLGNTFGQIITTSSFQEKVLASSAQDLKNNKFSQDPLKKRKQWRDKISTQLERETGVLTINVYDADPKYAQRLLEWIVYSLNSDSGEYHGGGDKVWVVTVDFPVTSESPVRPNIILNLTLGVLSALAAIALFITWYYFRPEYLPAAVGEQGSMGETVGLGAEPEPVAAESVVAAVKAGEGLEQIADLEVAPASAPASVDSDYNTPVENSQENYGQHQAQFNDDYYAQAIQQLKQKQV</sequence>
<keyword evidence="2" id="KW-1003">Cell membrane</keyword>
<dbReference type="InterPro" id="IPR050445">
    <property type="entry name" value="Bact_polysacc_biosynth/exp"/>
</dbReference>
<feature type="region of interest" description="Disordered" evidence="6">
    <location>
        <begin position="261"/>
        <end position="283"/>
    </location>
</feature>
<accession>A0A1G2B5T3</accession>
<reference evidence="9 10" key="1">
    <citation type="journal article" date="2016" name="Nat. Commun.">
        <title>Thousands of microbial genomes shed light on interconnected biogeochemical processes in an aquifer system.</title>
        <authorList>
            <person name="Anantharaman K."/>
            <person name="Brown C.T."/>
            <person name="Hug L.A."/>
            <person name="Sharon I."/>
            <person name="Castelle C.J."/>
            <person name="Probst A.J."/>
            <person name="Thomas B.C."/>
            <person name="Singh A."/>
            <person name="Wilkins M.J."/>
            <person name="Karaoz U."/>
            <person name="Brodie E.L."/>
            <person name="Williams K.H."/>
            <person name="Hubbard S.S."/>
            <person name="Banfield J.F."/>
        </authorList>
    </citation>
    <scope>NUCLEOTIDE SEQUENCE [LARGE SCALE GENOMIC DNA]</scope>
</reference>
<dbReference type="GO" id="GO:0005886">
    <property type="term" value="C:plasma membrane"/>
    <property type="evidence" value="ECO:0007669"/>
    <property type="project" value="UniProtKB-SubCell"/>
</dbReference>
<comment type="subcellular location">
    <subcellularLocation>
        <location evidence="1">Cell membrane</location>
        <topology evidence="1">Multi-pass membrane protein</topology>
    </subcellularLocation>
</comment>
<dbReference type="Pfam" id="PF02706">
    <property type="entry name" value="Wzz"/>
    <property type="match status" value="1"/>
</dbReference>
<keyword evidence="4 7" id="KW-1133">Transmembrane helix</keyword>
<organism evidence="9 10">
    <name type="scientific">Candidatus Kerfeldbacteria bacterium RIFCSPHIGHO2_12_FULL_48_17</name>
    <dbReference type="NCBI Taxonomy" id="1798542"/>
    <lineage>
        <taxon>Bacteria</taxon>
        <taxon>Candidatus Kerfeldiibacteriota</taxon>
    </lineage>
</organism>